<dbReference type="InterPro" id="IPR013520">
    <property type="entry name" value="Ribonucl_H"/>
</dbReference>
<dbReference type="InterPro" id="IPR036397">
    <property type="entry name" value="RNaseH_sf"/>
</dbReference>
<name>A0A935TE89_9PROT</name>
<organism evidence="6 7">
    <name type="scientific">Candidatus Accumulibacter affinis</name>
    <dbReference type="NCBI Taxonomy" id="2954384"/>
    <lineage>
        <taxon>Bacteria</taxon>
        <taxon>Pseudomonadati</taxon>
        <taxon>Pseudomonadota</taxon>
        <taxon>Betaproteobacteria</taxon>
        <taxon>Candidatus Accumulibacter</taxon>
    </lineage>
</organism>
<dbReference type="FunFam" id="3.30.420.10:FF:000045">
    <property type="entry name" value="3'-5' exonuclease DinG"/>
    <property type="match status" value="1"/>
</dbReference>
<dbReference type="PANTHER" id="PTHR30231:SF37">
    <property type="entry name" value="EXODEOXYRIBONUCLEASE 10"/>
    <property type="match status" value="1"/>
</dbReference>
<dbReference type="EMBL" id="JADJOT010000011">
    <property type="protein sequence ID" value="MBK7955742.1"/>
    <property type="molecule type" value="Genomic_DNA"/>
</dbReference>
<dbReference type="GO" id="GO:0005829">
    <property type="term" value="C:cytosol"/>
    <property type="evidence" value="ECO:0007669"/>
    <property type="project" value="TreeGrafter"/>
</dbReference>
<dbReference type="Pfam" id="PF00929">
    <property type="entry name" value="RNase_T"/>
    <property type="match status" value="1"/>
</dbReference>
<evidence type="ECO:0000256" key="3">
    <source>
        <dbReference type="ARBA" id="ARBA00026073"/>
    </source>
</evidence>
<evidence type="ECO:0000256" key="4">
    <source>
        <dbReference type="ARBA" id="ARBA00049244"/>
    </source>
</evidence>
<dbReference type="PANTHER" id="PTHR30231">
    <property type="entry name" value="DNA POLYMERASE III SUBUNIT EPSILON"/>
    <property type="match status" value="1"/>
</dbReference>
<comment type="function">
    <text evidence="2">DNA polymerase III is a complex, multichain enzyme responsible for most of the replicative synthesis in bacteria. The epsilon subunit contain the editing function and is a proofreading 3'-5' exonuclease.</text>
</comment>
<gene>
    <name evidence="6" type="ORF">IPK02_18380</name>
</gene>
<dbReference type="InterPro" id="IPR012337">
    <property type="entry name" value="RNaseH-like_sf"/>
</dbReference>
<accession>A0A935TE89</accession>
<sequence length="479" mass="53471">MNVVLAPEPLVFVDLETSGANFANDHIIEVGLIEVDEDGAREWSVLVNPETPLSAFISGLTGIDDAMLRSAPTFRQLAPAVLERLRGRLFIAHNARFDYGFLKGEFARLGVDFRVPSLCTVKLSRKLFPEHHRHNLDTLVTRHGISVGGARHRALADARVLWDLWQCWHRQLPAATIRSAVAAIVGRPELPPQIDAALIDDLPEAAGAYVFFGEDGRLLLRRRSSNLRQQILAHFSAANRDQALLSDLRRIEWREAAGEFGARLHEIELARSLADAASALPTGGQRSSAHVAGVELCSWQLRLAAAGEFRAQLVFAEDVDFALADDLFGLYANRRDAQRNLRTLADAHHLCHKQLGLEEAAAACAGYRQKKCRGVCIGKETPALHSARLLTALAKFRIKTWPYKGPVVLIERDEFGMREDHHLVDRWRLLGTLHSEQDVHAHLAHGPSTQRFDPDLYRIIKRFLQAGKLRVRPLPPFSL</sequence>
<dbReference type="InterPro" id="IPR006054">
    <property type="entry name" value="DnaQ"/>
</dbReference>
<protein>
    <recommendedName>
        <fullName evidence="1">DNA-directed DNA polymerase</fullName>
        <ecNumber evidence="1">2.7.7.7</ecNumber>
    </recommendedName>
</protein>
<dbReference type="EC" id="2.7.7.7" evidence="1"/>
<dbReference type="GO" id="GO:0003677">
    <property type="term" value="F:DNA binding"/>
    <property type="evidence" value="ECO:0007669"/>
    <property type="project" value="InterPro"/>
</dbReference>
<comment type="subunit">
    <text evidence="3">DNA polymerase III contains a core (composed of alpha, epsilon and theta chains) that associates with a tau subunit. This core dimerizes to form the POLIII' complex. PolIII' associates with the gamma complex (composed of gamma, delta, delta', psi and chi chains) and with the beta chain to form the complete DNA polymerase III complex.</text>
</comment>
<evidence type="ECO:0000313" key="7">
    <source>
        <dbReference type="Proteomes" id="UP000706151"/>
    </source>
</evidence>
<dbReference type="NCBIfam" id="TIGR00573">
    <property type="entry name" value="dnaq"/>
    <property type="match status" value="1"/>
</dbReference>
<evidence type="ECO:0000313" key="6">
    <source>
        <dbReference type="EMBL" id="MBK7955742.1"/>
    </source>
</evidence>
<dbReference type="CDD" id="cd06127">
    <property type="entry name" value="DEDDh"/>
    <property type="match status" value="1"/>
</dbReference>
<evidence type="ECO:0000256" key="1">
    <source>
        <dbReference type="ARBA" id="ARBA00012417"/>
    </source>
</evidence>
<dbReference type="GO" id="GO:0045004">
    <property type="term" value="P:DNA replication proofreading"/>
    <property type="evidence" value="ECO:0007669"/>
    <property type="project" value="TreeGrafter"/>
</dbReference>
<feature type="domain" description="Exonuclease" evidence="5">
    <location>
        <begin position="9"/>
        <end position="174"/>
    </location>
</feature>
<comment type="catalytic activity">
    <reaction evidence="4">
        <text>DNA(n) + a 2'-deoxyribonucleoside 5'-triphosphate = DNA(n+1) + diphosphate</text>
        <dbReference type="Rhea" id="RHEA:22508"/>
        <dbReference type="Rhea" id="RHEA-COMP:17339"/>
        <dbReference type="Rhea" id="RHEA-COMP:17340"/>
        <dbReference type="ChEBI" id="CHEBI:33019"/>
        <dbReference type="ChEBI" id="CHEBI:61560"/>
        <dbReference type="ChEBI" id="CHEBI:173112"/>
        <dbReference type="EC" id="2.7.7.7"/>
    </reaction>
</comment>
<proteinExistence type="predicted"/>
<dbReference type="Gene3D" id="3.30.420.10">
    <property type="entry name" value="Ribonuclease H-like superfamily/Ribonuclease H"/>
    <property type="match status" value="1"/>
</dbReference>
<dbReference type="SUPFAM" id="SSF53098">
    <property type="entry name" value="Ribonuclease H-like"/>
    <property type="match status" value="1"/>
</dbReference>
<dbReference type="AlphaFoldDB" id="A0A935TE89"/>
<reference evidence="6 7" key="1">
    <citation type="submission" date="2020-10" db="EMBL/GenBank/DDBJ databases">
        <title>Connecting structure to function with the recovery of over 1000 high-quality activated sludge metagenome-assembled genomes encoding full-length rRNA genes using long-read sequencing.</title>
        <authorList>
            <person name="Singleton C.M."/>
            <person name="Petriglieri F."/>
            <person name="Kristensen J.M."/>
            <person name="Kirkegaard R.H."/>
            <person name="Michaelsen T.Y."/>
            <person name="Andersen M.H."/>
            <person name="Karst S.M."/>
            <person name="Dueholm M.S."/>
            <person name="Nielsen P.H."/>
            <person name="Albertsen M."/>
        </authorList>
    </citation>
    <scope>NUCLEOTIDE SEQUENCE [LARGE SCALE GENOMIC DNA]</scope>
    <source>
        <strain evidence="6">Fred_18-Q3-R57-64_BAT3C.720</strain>
    </source>
</reference>
<dbReference type="Proteomes" id="UP000706151">
    <property type="component" value="Unassembled WGS sequence"/>
</dbReference>
<dbReference type="GO" id="GO:0008408">
    <property type="term" value="F:3'-5' exonuclease activity"/>
    <property type="evidence" value="ECO:0007669"/>
    <property type="project" value="TreeGrafter"/>
</dbReference>
<comment type="caution">
    <text evidence="6">The sequence shown here is derived from an EMBL/GenBank/DDBJ whole genome shotgun (WGS) entry which is preliminary data.</text>
</comment>
<evidence type="ECO:0000259" key="5">
    <source>
        <dbReference type="SMART" id="SM00479"/>
    </source>
</evidence>
<evidence type="ECO:0000256" key="2">
    <source>
        <dbReference type="ARBA" id="ARBA00025483"/>
    </source>
</evidence>
<dbReference type="SMART" id="SM00479">
    <property type="entry name" value="EXOIII"/>
    <property type="match status" value="1"/>
</dbReference>
<dbReference type="GO" id="GO:0003887">
    <property type="term" value="F:DNA-directed DNA polymerase activity"/>
    <property type="evidence" value="ECO:0007669"/>
    <property type="project" value="UniProtKB-EC"/>
</dbReference>